<evidence type="ECO:0000313" key="2">
    <source>
        <dbReference type="EMBL" id="CAG8527833.1"/>
    </source>
</evidence>
<dbReference type="InterPro" id="IPR006597">
    <property type="entry name" value="Sel1-like"/>
</dbReference>
<reference evidence="2" key="1">
    <citation type="submission" date="2021-06" db="EMBL/GenBank/DDBJ databases">
        <authorList>
            <person name="Kallberg Y."/>
            <person name="Tangrot J."/>
            <person name="Rosling A."/>
        </authorList>
    </citation>
    <scope>NUCLEOTIDE SEQUENCE</scope>
    <source>
        <strain evidence="2">MT106</strain>
    </source>
</reference>
<dbReference type="PANTHER" id="PTHR11102">
    <property type="entry name" value="SEL-1-LIKE PROTEIN"/>
    <property type="match status" value="1"/>
</dbReference>
<dbReference type="AlphaFoldDB" id="A0A9N9AED9"/>
<gene>
    <name evidence="2" type="ORF">AGERDE_LOCUS5562</name>
</gene>
<sequence>MNFLQDIDIEERQELTDLKEIREVFYAVKDPGPYSSDENIIKAVDEWINSKETTRKKVFQLLGNKMDDPSYACILGLFHHYGIGVQIDRSMAFTCYRFAAESKSDNNAFAQNQLGYCYRDGLGTINNSEKAFECFKKSAEGGHMCGMRTLADHYYNGWNWGYGTRRDLHEALYWAKKDQDGSTLWLLPTD</sequence>
<dbReference type="PANTHER" id="PTHR11102:SF147">
    <property type="entry name" value="SEL1L ADAPTOR SUBUNIT OF ERAD E3 UBIQUITIN LIGASE"/>
    <property type="match status" value="1"/>
</dbReference>
<dbReference type="Proteomes" id="UP000789831">
    <property type="component" value="Unassembled WGS sequence"/>
</dbReference>
<organism evidence="2 3">
    <name type="scientific">Ambispora gerdemannii</name>
    <dbReference type="NCBI Taxonomy" id="144530"/>
    <lineage>
        <taxon>Eukaryota</taxon>
        <taxon>Fungi</taxon>
        <taxon>Fungi incertae sedis</taxon>
        <taxon>Mucoromycota</taxon>
        <taxon>Glomeromycotina</taxon>
        <taxon>Glomeromycetes</taxon>
        <taxon>Archaeosporales</taxon>
        <taxon>Ambisporaceae</taxon>
        <taxon>Ambispora</taxon>
    </lineage>
</organism>
<accession>A0A9N9AED9</accession>
<comment type="caution">
    <text evidence="2">The sequence shown here is derived from an EMBL/GenBank/DDBJ whole genome shotgun (WGS) entry which is preliminary data.</text>
</comment>
<protein>
    <submittedName>
        <fullName evidence="2">5086_t:CDS:1</fullName>
    </submittedName>
</protein>
<dbReference type="InterPro" id="IPR050767">
    <property type="entry name" value="Sel1_AlgK"/>
</dbReference>
<proteinExistence type="inferred from homology"/>
<dbReference type="GO" id="GO:0005789">
    <property type="term" value="C:endoplasmic reticulum membrane"/>
    <property type="evidence" value="ECO:0007669"/>
    <property type="project" value="TreeGrafter"/>
</dbReference>
<evidence type="ECO:0000256" key="1">
    <source>
        <dbReference type="ARBA" id="ARBA00038101"/>
    </source>
</evidence>
<dbReference type="Gene3D" id="1.25.40.10">
    <property type="entry name" value="Tetratricopeptide repeat domain"/>
    <property type="match status" value="1"/>
</dbReference>
<name>A0A9N9AED9_9GLOM</name>
<evidence type="ECO:0000313" key="3">
    <source>
        <dbReference type="Proteomes" id="UP000789831"/>
    </source>
</evidence>
<dbReference type="OrthoDB" id="2384430at2759"/>
<dbReference type="SUPFAM" id="SSF81901">
    <property type="entry name" value="HCP-like"/>
    <property type="match status" value="1"/>
</dbReference>
<dbReference type="SMART" id="SM00671">
    <property type="entry name" value="SEL1"/>
    <property type="match status" value="2"/>
</dbReference>
<dbReference type="EMBL" id="CAJVPL010000765">
    <property type="protein sequence ID" value="CAG8527833.1"/>
    <property type="molecule type" value="Genomic_DNA"/>
</dbReference>
<dbReference type="Pfam" id="PF08238">
    <property type="entry name" value="Sel1"/>
    <property type="match status" value="3"/>
</dbReference>
<dbReference type="InterPro" id="IPR011990">
    <property type="entry name" value="TPR-like_helical_dom_sf"/>
</dbReference>
<keyword evidence="3" id="KW-1185">Reference proteome</keyword>
<comment type="similarity">
    <text evidence="1">Belongs to the sel-1 family.</text>
</comment>
<dbReference type="GO" id="GO:0036503">
    <property type="term" value="P:ERAD pathway"/>
    <property type="evidence" value="ECO:0007669"/>
    <property type="project" value="TreeGrafter"/>
</dbReference>